<evidence type="ECO:0000256" key="5">
    <source>
        <dbReference type="SAM" id="SignalP"/>
    </source>
</evidence>
<dbReference type="NCBIfam" id="NF033103">
    <property type="entry name" value="bla_class_A"/>
    <property type="match status" value="1"/>
</dbReference>
<dbReference type="SUPFAM" id="SSF56601">
    <property type="entry name" value="beta-lactamase/transpeptidase-like"/>
    <property type="match status" value="1"/>
</dbReference>
<dbReference type="PANTHER" id="PTHR35333">
    <property type="entry name" value="BETA-LACTAMASE"/>
    <property type="match status" value="1"/>
</dbReference>
<dbReference type="GO" id="GO:0030655">
    <property type="term" value="P:beta-lactam antibiotic catabolic process"/>
    <property type="evidence" value="ECO:0007669"/>
    <property type="project" value="InterPro"/>
</dbReference>
<dbReference type="OrthoDB" id="9784149at2"/>
<evidence type="ECO:0000313" key="8">
    <source>
        <dbReference type="Proteomes" id="UP000252884"/>
    </source>
</evidence>
<accession>A0A368XD71</accession>
<gene>
    <name evidence="7" type="ORF">DES41_11260</name>
</gene>
<dbReference type="RefSeq" id="WP_114471712.1">
    <property type="nucleotide sequence ID" value="NZ_QPJK01000012.1"/>
</dbReference>
<dbReference type="AlphaFoldDB" id="A0A368XD71"/>
<dbReference type="EMBL" id="QPJK01000012">
    <property type="protein sequence ID" value="RCW65609.1"/>
    <property type="molecule type" value="Genomic_DNA"/>
</dbReference>
<dbReference type="Pfam" id="PF13354">
    <property type="entry name" value="Beta-lactamase2"/>
    <property type="match status" value="1"/>
</dbReference>
<keyword evidence="5" id="KW-0732">Signal</keyword>
<keyword evidence="8" id="KW-1185">Reference proteome</keyword>
<comment type="catalytic activity">
    <reaction evidence="1">
        <text>a beta-lactam + H2O = a substituted beta-amino acid</text>
        <dbReference type="Rhea" id="RHEA:20401"/>
        <dbReference type="ChEBI" id="CHEBI:15377"/>
        <dbReference type="ChEBI" id="CHEBI:35627"/>
        <dbReference type="ChEBI" id="CHEBI:140347"/>
        <dbReference type="EC" id="3.5.2.6"/>
    </reaction>
</comment>
<comment type="caution">
    <text evidence="7">The sequence shown here is derived from an EMBL/GenBank/DDBJ whole genome shotgun (WGS) entry which is preliminary data.</text>
</comment>
<name>A0A368XD71_9BURK</name>
<dbReference type="InterPro" id="IPR000871">
    <property type="entry name" value="Beta-lactam_class-A"/>
</dbReference>
<evidence type="ECO:0000256" key="4">
    <source>
        <dbReference type="ARBA" id="ARBA00030171"/>
    </source>
</evidence>
<dbReference type="InterPro" id="IPR045155">
    <property type="entry name" value="Beta-lactam_cat"/>
</dbReference>
<sequence>MHPSSLHSRRALLLAAAAMPLVSACAAPPRRAGHAQAERALAALEQGFAGRIGVCALDTADGALLGQRADERFPMCSSFKAVLAAAILARSSTEPGLLAEQVRYTRGDLLAHSPVTTQHLAQGMRVDALCEATVQTSDNAAANLLLQRMGGPAGLTAFMRSIGDAQFRLDRWELELNSSLPGDPRDTTTPRAMADSLRKLVVGDALAPAQRDQLATWLRGTVTGAARIRAGMPAGWVVGNKTGTSGQGAYGSAIDVAVVWPPARAPLVLTVFTTRHAADAQALDAPIAQAARIAAQWAVSA</sequence>
<evidence type="ECO:0000313" key="7">
    <source>
        <dbReference type="EMBL" id="RCW65609.1"/>
    </source>
</evidence>
<protein>
    <recommendedName>
        <fullName evidence="3">beta-lactamase</fullName>
        <ecNumber evidence="3">3.5.2.6</ecNumber>
    </recommendedName>
    <alternativeName>
        <fullName evidence="4">Penicillinase</fullName>
    </alternativeName>
</protein>
<dbReference type="Proteomes" id="UP000252884">
    <property type="component" value="Unassembled WGS sequence"/>
</dbReference>
<proteinExistence type="inferred from homology"/>
<dbReference type="InterPro" id="IPR006311">
    <property type="entry name" value="TAT_signal"/>
</dbReference>
<dbReference type="EC" id="3.5.2.6" evidence="3"/>
<dbReference type="Gene3D" id="3.40.710.10">
    <property type="entry name" value="DD-peptidase/beta-lactamase superfamily"/>
    <property type="match status" value="1"/>
</dbReference>
<evidence type="ECO:0000259" key="6">
    <source>
        <dbReference type="Pfam" id="PF13354"/>
    </source>
</evidence>
<dbReference type="PRINTS" id="PR00118">
    <property type="entry name" value="BLACTAMASEA"/>
</dbReference>
<dbReference type="InterPro" id="IPR012338">
    <property type="entry name" value="Beta-lactam/transpept-like"/>
</dbReference>
<reference evidence="7 8" key="1">
    <citation type="submission" date="2018-07" db="EMBL/GenBank/DDBJ databases">
        <title>Genomic Encyclopedia of Type Strains, Phase IV (KMG-IV): sequencing the most valuable type-strain genomes for metagenomic binning, comparative biology and taxonomic classification.</title>
        <authorList>
            <person name="Goeker M."/>
        </authorList>
    </citation>
    <scope>NUCLEOTIDE SEQUENCE [LARGE SCALE GENOMIC DNA]</scope>
    <source>
        <strain evidence="7 8">DSM 21634</strain>
    </source>
</reference>
<dbReference type="PROSITE" id="PS51318">
    <property type="entry name" value="TAT"/>
    <property type="match status" value="1"/>
</dbReference>
<feature type="signal peptide" evidence="5">
    <location>
        <begin position="1"/>
        <end position="26"/>
    </location>
</feature>
<feature type="chain" id="PRO_5016638652" description="beta-lactamase" evidence="5">
    <location>
        <begin position="27"/>
        <end position="301"/>
    </location>
</feature>
<dbReference type="PANTHER" id="PTHR35333:SF3">
    <property type="entry name" value="BETA-LACTAMASE-TYPE TRANSPEPTIDASE FOLD CONTAINING PROTEIN"/>
    <property type="match status" value="1"/>
</dbReference>
<evidence type="ECO:0000256" key="3">
    <source>
        <dbReference type="ARBA" id="ARBA00012865"/>
    </source>
</evidence>
<organism evidence="7 8">
    <name type="scientific">Pseudorhodoferax soli</name>
    <dbReference type="NCBI Taxonomy" id="545864"/>
    <lineage>
        <taxon>Bacteria</taxon>
        <taxon>Pseudomonadati</taxon>
        <taxon>Pseudomonadota</taxon>
        <taxon>Betaproteobacteria</taxon>
        <taxon>Burkholderiales</taxon>
        <taxon>Comamonadaceae</taxon>
    </lineage>
</organism>
<evidence type="ECO:0000256" key="1">
    <source>
        <dbReference type="ARBA" id="ARBA00001526"/>
    </source>
</evidence>
<evidence type="ECO:0000256" key="2">
    <source>
        <dbReference type="ARBA" id="ARBA00009009"/>
    </source>
</evidence>
<dbReference type="GO" id="GO:0046677">
    <property type="term" value="P:response to antibiotic"/>
    <property type="evidence" value="ECO:0007669"/>
    <property type="project" value="InterPro"/>
</dbReference>
<comment type="similarity">
    <text evidence="2">Belongs to the class-A beta-lactamase family.</text>
</comment>
<feature type="domain" description="Beta-lactamase class A catalytic" evidence="6">
    <location>
        <begin position="53"/>
        <end position="273"/>
    </location>
</feature>
<dbReference type="GO" id="GO:0008800">
    <property type="term" value="F:beta-lactamase activity"/>
    <property type="evidence" value="ECO:0007669"/>
    <property type="project" value="UniProtKB-EC"/>
</dbReference>